<evidence type="ECO:0000256" key="1">
    <source>
        <dbReference type="ARBA" id="ARBA00004477"/>
    </source>
</evidence>
<dbReference type="Pfam" id="PF06703">
    <property type="entry name" value="SPC25"/>
    <property type="match status" value="1"/>
</dbReference>
<keyword evidence="11" id="KW-1185">Reference proteome</keyword>
<evidence type="ECO:0000256" key="5">
    <source>
        <dbReference type="ARBA" id="ARBA00022824"/>
    </source>
</evidence>
<evidence type="ECO:0000313" key="10">
    <source>
        <dbReference type="EMBL" id="KAJ5475268.1"/>
    </source>
</evidence>
<comment type="caution">
    <text evidence="10">The sequence shown here is derived from an EMBL/GenBank/DDBJ whole genome shotgun (WGS) entry which is preliminary data.</text>
</comment>
<dbReference type="PANTHER" id="PTHR13085">
    <property type="entry name" value="MICROSOMAL SIGNAL PEPTIDASE 25 KDA SUBUNIT"/>
    <property type="match status" value="1"/>
</dbReference>
<reference evidence="10" key="2">
    <citation type="journal article" date="2023" name="IMA Fungus">
        <title>Comparative genomic study of the Penicillium genus elucidates a diverse pangenome and 15 lateral gene transfer events.</title>
        <authorList>
            <person name="Petersen C."/>
            <person name="Sorensen T."/>
            <person name="Nielsen M.R."/>
            <person name="Sondergaard T.E."/>
            <person name="Sorensen J.L."/>
            <person name="Fitzpatrick D.A."/>
            <person name="Frisvad J.C."/>
            <person name="Nielsen K.L."/>
        </authorList>
    </citation>
    <scope>NUCLEOTIDE SEQUENCE</scope>
    <source>
        <strain evidence="10">IBT 30728</strain>
    </source>
</reference>
<dbReference type="GO" id="GO:0005787">
    <property type="term" value="C:signal peptidase complex"/>
    <property type="evidence" value="ECO:0007669"/>
    <property type="project" value="InterPro"/>
</dbReference>
<keyword evidence="6 9" id="KW-1133">Transmembrane helix</keyword>
<evidence type="ECO:0000256" key="3">
    <source>
        <dbReference type="ARBA" id="ARBA00017057"/>
    </source>
</evidence>
<evidence type="ECO:0000256" key="7">
    <source>
        <dbReference type="ARBA" id="ARBA00023136"/>
    </source>
</evidence>
<evidence type="ECO:0000256" key="8">
    <source>
        <dbReference type="ARBA" id="ARBA00045608"/>
    </source>
</evidence>
<reference evidence="10" key="1">
    <citation type="submission" date="2022-12" db="EMBL/GenBank/DDBJ databases">
        <authorList>
            <person name="Petersen C."/>
        </authorList>
    </citation>
    <scope>NUCLEOTIDE SEQUENCE</scope>
    <source>
        <strain evidence="10">IBT 30728</strain>
    </source>
</reference>
<comment type="function">
    <text evidence="8">Component of the signal peptidase complex (SPC) which catalyzes the cleavage of N-terminal signal sequences from nascent proteins as they are translocated into the lumen of the endoplasmic reticulum. Enhances the enzymatic activity of SPC and facilitates the interactions between different components of the translocation site.</text>
</comment>
<dbReference type="GO" id="GO:0045047">
    <property type="term" value="P:protein targeting to ER"/>
    <property type="evidence" value="ECO:0007669"/>
    <property type="project" value="TreeGrafter"/>
</dbReference>
<accession>A0A9W9WU26</accession>
<name>A0A9W9WU26_9EURO</name>
<proteinExistence type="inferred from homology"/>
<gene>
    <name evidence="10" type="ORF">N7539_008334</name>
</gene>
<comment type="similarity">
    <text evidence="2">Belongs to the SPCS2 family.</text>
</comment>
<dbReference type="PANTHER" id="PTHR13085:SF0">
    <property type="entry name" value="SIGNAL PEPTIDASE COMPLEX SUBUNIT 2"/>
    <property type="match status" value="1"/>
</dbReference>
<keyword evidence="5" id="KW-0256">Endoplasmic reticulum</keyword>
<dbReference type="GeneID" id="81628184"/>
<evidence type="ECO:0000256" key="6">
    <source>
        <dbReference type="ARBA" id="ARBA00022989"/>
    </source>
</evidence>
<keyword evidence="7 9" id="KW-0472">Membrane</keyword>
<evidence type="ECO:0000256" key="4">
    <source>
        <dbReference type="ARBA" id="ARBA00022692"/>
    </source>
</evidence>
<protein>
    <recommendedName>
        <fullName evidence="3">Signal peptidase complex subunit 2</fullName>
    </recommendedName>
</protein>
<keyword evidence="4 9" id="KW-0812">Transmembrane</keyword>
<dbReference type="RefSeq" id="XP_056787026.1">
    <property type="nucleotide sequence ID" value="XM_056937934.1"/>
</dbReference>
<organism evidence="10 11">
    <name type="scientific">Penicillium diatomitis</name>
    <dbReference type="NCBI Taxonomy" id="2819901"/>
    <lineage>
        <taxon>Eukaryota</taxon>
        <taxon>Fungi</taxon>
        <taxon>Dikarya</taxon>
        <taxon>Ascomycota</taxon>
        <taxon>Pezizomycotina</taxon>
        <taxon>Eurotiomycetes</taxon>
        <taxon>Eurotiomycetidae</taxon>
        <taxon>Eurotiales</taxon>
        <taxon>Aspergillaceae</taxon>
        <taxon>Penicillium</taxon>
    </lineage>
</organism>
<dbReference type="InterPro" id="IPR009582">
    <property type="entry name" value="Spc2/SPCS2"/>
</dbReference>
<feature type="transmembrane region" description="Helical" evidence="9">
    <location>
        <begin position="74"/>
        <end position="97"/>
    </location>
</feature>
<dbReference type="Proteomes" id="UP001148312">
    <property type="component" value="Unassembled WGS sequence"/>
</dbReference>
<comment type="subcellular location">
    <subcellularLocation>
        <location evidence="1">Endoplasmic reticulum membrane</location>
        <topology evidence="1">Multi-pass membrane protein</topology>
    </subcellularLocation>
</comment>
<sequence length="220" mass="24593">MTDHKVPVYATNDLKSTSDDALLPYLTNLPAPYTFTADHTKSNIRFLLGYSAVAIAAFTFYADRKLGWEATTSPWIIIAVVTYFALNSALTFWMWAVEAGEVFNGKRKSGETVSVIWTVWALQKTKKDADDIPCERKISISTSAQKHSVLYKVHIVYKSPTGKVLQDKKLEAPFTKWFSADGIFHPEPFRKWLAGEVDVLRLAAKENEKRLGGASAVVSN</sequence>
<dbReference type="EMBL" id="JAPWDQ010000012">
    <property type="protein sequence ID" value="KAJ5475268.1"/>
    <property type="molecule type" value="Genomic_DNA"/>
</dbReference>
<dbReference type="GO" id="GO:0006465">
    <property type="term" value="P:signal peptide processing"/>
    <property type="evidence" value="ECO:0007669"/>
    <property type="project" value="InterPro"/>
</dbReference>
<dbReference type="AlphaFoldDB" id="A0A9W9WU26"/>
<feature type="transmembrane region" description="Helical" evidence="9">
    <location>
        <begin position="44"/>
        <end position="62"/>
    </location>
</feature>
<evidence type="ECO:0000313" key="11">
    <source>
        <dbReference type="Proteomes" id="UP001148312"/>
    </source>
</evidence>
<evidence type="ECO:0000256" key="2">
    <source>
        <dbReference type="ARBA" id="ARBA00007324"/>
    </source>
</evidence>
<evidence type="ECO:0000256" key="9">
    <source>
        <dbReference type="SAM" id="Phobius"/>
    </source>
</evidence>